<dbReference type="PANTHER" id="PTHR31465">
    <property type="entry name" value="PROTEIN RTA1-RELATED"/>
    <property type="match status" value="1"/>
</dbReference>
<evidence type="ECO:0000256" key="3">
    <source>
        <dbReference type="ARBA" id="ARBA00022989"/>
    </source>
</evidence>
<evidence type="ECO:0000256" key="2">
    <source>
        <dbReference type="ARBA" id="ARBA00022692"/>
    </source>
</evidence>
<dbReference type="Pfam" id="PF04479">
    <property type="entry name" value="RTA1"/>
    <property type="match status" value="1"/>
</dbReference>
<feature type="transmembrane region" description="Helical" evidence="5">
    <location>
        <begin position="333"/>
        <end position="357"/>
    </location>
</feature>
<dbReference type="PANTHER" id="PTHR31465:SF8">
    <property type="entry name" value="DOMAIN PROTEIN, PUTATIVE (AFU_ORTHOLOGUE AFUA_6G14140)-RELATED"/>
    <property type="match status" value="1"/>
</dbReference>
<keyword evidence="7" id="KW-1185">Reference proteome</keyword>
<keyword evidence="2 5" id="KW-0812">Transmembrane</keyword>
<dbReference type="GO" id="GO:0005886">
    <property type="term" value="C:plasma membrane"/>
    <property type="evidence" value="ECO:0007669"/>
    <property type="project" value="TreeGrafter"/>
</dbReference>
<dbReference type="InterPro" id="IPR007568">
    <property type="entry name" value="RTA1"/>
</dbReference>
<reference evidence="6 7" key="1">
    <citation type="submission" date="2017-03" db="EMBL/GenBank/DDBJ databases">
        <title>Genomes of endolithic fungi from Antarctica.</title>
        <authorList>
            <person name="Coleine C."/>
            <person name="Masonjones S."/>
            <person name="Stajich J.E."/>
        </authorList>
    </citation>
    <scope>NUCLEOTIDE SEQUENCE [LARGE SCALE GENOMIC DNA]</scope>
    <source>
        <strain evidence="6 7">CCFEE 5184</strain>
    </source>
</reference>
<evidence type="ECO:0000313" key="7">
    <source>
        <dbReference type="Proteomes" id="UP000309340"/>
    </source>
</evidence>
<accession>A0A4U0W4R4</accession>
<protein>
    <submittedName>
        <fullName evidence="6">Uncharacterized protein</fullName>
    </submittedName>
</protein>
<dbReference type="EMBL" id="NAJQ01001535">
    <property type="protein sequence ID" value="TKA57294.1"/>
    <property type="molecule type" value="Genomic_DNA"/>
</dbReference>
<proteinExistence type="predicted"/>
<feature type="transmembrane region" description="Helical" evidence="5">
    <location>
        <begin position="267"/>
        <end position="284"/>
    </location>
</feature>
<dbReference type="STRING" id="329884.A0A4U0W4R4"/>
<feature type="transmembrane region" description="Helical" evidence="5">
    <location>
        <begin position="406"/>
        <end position="426"/>
    </location>
</feature>
<comment type="caution">
    <text evidence="6">The sequence shown here is derived from an EMBL/GenBank/DDBJ whole genome shotgun (WGS) entry which is preliminary data.</text>
</comment>
<keyword evidence="4 5" id="KW-0472">Membrane</keyword>
<dbReference type="GO" id="GO:0000324">
    <property type="term" value="C:fungal-type vacuole"/>
    <property type="evidence" value="ECO:0007669"/>
    <property type="project" value="TreeGrafter"/>
</dbReference>
<organism evidence="6 7">
    <name type="scientific">Friedmanniomyces simplex</name>
    <dbReference type="NCBI Taxonomy" id="329884"/>
    <lineage>
        <taxon>Eukaryota</taxon>
        <taxon>Fungi</taxon>
        <taxon>Dikarya</taxon>
        <taxon>Ascomycota</taxon>
        <taxon>Pezizomycotina</taxon>
        <taxon>Dothideomycetes</taxon>
        <taxon>Dothideomycetidae</taxon>
        <taxon>Mycosphaerellales</taxon>
        <taxon>Teratosphaeriaceae</taxon>
        <taxon>Friedmanniomyces</taxon>
    </lineage>
</organism>
<keyword evidence="3 5" id="KW-1133">Transmembrane helix</keyword>
<feature type="transmembrane region" description="Helical" evidence="5">
    <location>
        <begin position="296"/>
        <end position="313"/>
    </location>
</feature>
<dbReference type="Proteomes" id="UP000309340">
    <property type="component" value="Unassembled WGS sequence"/>
</dbReference>
<evidence type="ECO:0000256" key="4">
    <source>
        <dbReference type="ARBA" id="ARBA00023136"/>
    </source>
</evidence>
<feature type="transmembrane region" description="Helical" evidence="5">
    <location>
        <begin position="369"/>
        <end position="394"/>
    </location>
</feature>
<name>A0A4U0W4R4_9PEZI</name>
<comment type="subcellular location">
    <subcellularLocation>
        <location evidence="1">Membrane</location>
        <topology evidence="1">Multi-pass membrane protein</topology>
    </subcellularLocation>
</comment>
<dbReference type="AlphaFoldDB" id="A0A4U0W4R4"/>
<sequence>MICTLSDENEPAPLLDAPLVEHNAEHYIRPIYVKILKVRGKTGWLLRRYDHFFGALKDDPQGLPHHGVQVGEYLVELTREKYLVGQRLTRGQIWESTIAHKIVGYTDLSDEDIQMESLKALDFVRRRRGGKYHVKHNNCETFTRELLRRVTTVSLDLSDSEASSLSETTILGPGEASLSILSMACCSSASFSEAKAEAKKGVEVTISELRDSTSERVDLWKTSQLVTTSVVSCYVDAIAAREGTQNTEAITQPSRPKAVVDGYAPNWDFNLFFVVNFAISSLVFYHQALFWPKWRLFSATCAVGCVMESGGYIGRLLLHNDPFSELGGKLDVILLTVAPAFLSAGLYFTLNTAMLAFGQHLSRMSPARCAYSFLICDMVSIILQGAGGAISAFATHKSLLNLGVNVMIAGLISQVVTLAVFLGLVIDYTVRCRRSIHDLNPGSLKLVNSTRFQLFAAAVATAFLCIFIRCCYRVAELWGGWGNDAMRQEASFIILDSDMCTLAALLMSVFHPQVFFKIPERVRLRDTSPKVELPRHTKVRSQGGVRPQMRVTFNPSLTEWEKDGVRSARNMPLT</sequence>
<gene>
    <name evidence="6" type="ORF">B0A55_11540</name>
</gene>
<evidence type="ECO:0000256" key="1">
    <source>
        <dbReference type="ARBA" id="ARBA00004141"/>
    </source>
</evidence>
<evidence type="ECO:0000256" key="5">
    <source>
        <dbReference type="SAM" id="Phobius"/>
    </source>
</evidence>
<evidence type="ECO:0000313" key="6">
    <source>
        <dbReference type="EMBL" id="TKA57294.1"/>
    </source>
</evidence>
<dbReference type="OrthoDB" id="4521223at2759"/>